<evidence type="ECO:0000256" key="1">
    <source>
        <dbReference type="SAM" id="Phobius"/>
    </source>
</evidence>
<protein>
    <recommendedName>
        <fullName evidence="4">Integral membrane protein</fullName>
    </recommendedName>
</protein>
<name>A0A9W6RIQ0_9ACTN</name>
<keyword evidence="1" id="KW-0812">Transmembrane</keyword>
<evidence type="ECO:0000313" key="2">
    <source>
        <dbReference type="EMBL" id="GLY75540.1"/>
    </source>
</evidence>
<feature type="transmembrane region" description="Helical" evidence="1">
    <location>
        <begin position="109"/>
        <end position="129"/>
    </location>
</feature>
<feature type="transmembrane region" description="Helical" evidence="1">
    <location>
        <begin position="52"/>
        <end position="69"/>
    </location>
</feature>
<feature type="transmembrane region" description="Helical" evidence="1">
    <location>
        <begin position="76"/>
        <end position="97"/>
    </location>
</feature>
<keyword evidence="1" id="KW-1133">Transmembrane helix</keyword>
<evidence type="ECO:0008006" key="4">
    <source>
        <dbReference type="Google" id="ProtNLM"/>
    </source>
</evidence>
<sequence length="139" mass="15321">MRHVHPTRRGLILAWWGFTATFAGLRALTWAIHVHVRGLGNVHVGRVHIHHYIWGILLLIVVGACGLVERTPVWRTWMGLAFGIGLALVVDEAALLIELKDVYWNRQGGISIAIAIILIGVAGSILAFTRAPHAETTTR</sequence>
<feature type="transmembrane region" description="Helical" evidence="1">
    <location>
        <begin position="12"/>
        <end position="32"/>
    </location>
</feature>
<proteinExistence type="predicted"/>
<organism evidence="2 3">
    <name type="scientific">Actinoallomurus iriomotensis</name>
    <dbReference type="NCBI Taxonomy" id="478107"/>
    <lineage>
        <taxon>Bacteria</taxon>
        <taxon>Bacillati</taxon>
        <taxon>Actinomycetota</taxon>
        <taxon>Actinomycetes</taxon>
        <taxon>Streptosporangiales</taxon>
        <taxon>Thermomonosporaceae</taxon>
        <taxon>Actinoallomurus</taxon>
    </lineage>
</organism>
<accession>A0A9W6RIQ0</accession>
<dbReference type="AlphaFoldDB" id="A0A9W6RIQ0"/>
<evidence type="ECO:0000313" key="3">
    <source>
        <dbReference type="Proteomes" id="UP001165135"/>
    </source>
</evidence>
<dbReference type="EMBL" id="BSTJ01000004">
    <property type="protein sequence ID" value="GLY75540.1"/>
    <property type="molecule type" value="Genomic_DNA"/>
</dbReference>
<reference evidence="2" key="1">
    <citation type="submission" date="2023-03" db="EMBL/GenBank/DDBJ databases">
        <title>Actinoallomurus iriomotensis NBRC 103681.</title>
        <authorList>
            <person name="Ichikawa N."/>
            <person name="Sato H."/>
            <person name="Tonouchi N."/>
        </authorList>
    </citation>
    <scope>NUCLEOTIDE SEQUENCE</scope>
    <source>
        <strain evidence="2">NBRC 103681</strain>
    </source>
</reference>
<comment type="caution">
    <text evidence="2">The sequence shown here is derived from an EMBL/GenBank/DDBJ whole genome shotgun (WGS) entry which is preliminary data.</text>
</comment>
<dbReference type="Proteomes" id="UP001165135">
    <property type="component" value="Unassembled WGS sequence"/>
</dbReference>
<keyword evidence="1" id="KW-0472">Membrane</keyword>
<gene>
    <name evidence="2" type="ORF">Airi01_038070</name>
</gene>